<name>A0ABT8G1M8_9MICO</name>
<sequence length="290" mass="29913">MRLLRTIISALCILAGALSIVGWAISSVAVDAVEDGSAVIGFTDRALDSEAVQDTIAGSMTDEVAAWLEERGVSLDALGAVDTVQDLFKALVETEAFQALVTDQAEAARQQIADALTDEARSPAPLVIVVDADSLVAERLEGVAVLGTVSDAVDIAPVEVVVMDADTFEQARDAYGLMELAAQYGLWAGIGLVVVGLLVSPRRAWFLPKLLLAVGVLALLAWGVVQMLGVDGVLLVLPGGPDGALGSVVGGLLSEESGEALMQRTLWVGLGALAGAAVLALIVSGFKARR</sequence>
<dbReference type="Proteomes" id="UP001172738">
    <property type="component" value="Unassembled WGS sequence"/>
</dbReference>
<evidence type="ECO:0000313" key="3">
    <source>
        <dbReference type="Proteomes" id="UP001172738"/>
    </source>
</evidence>
<feature type="transmembrane region" description="Helical" evidence="1">
    <location>
        <begin position="180"/>
        <end position="199"/>
    </location>
</feature>
<protein>
    <submittedName>
        <fullName evidence="2">Uncharacterized protein</fullName>
    </submittedName>
</protein>
<gene>
    <name evidence="2" type="ORF">QQX04_06415</name>
</gene>
<feature type="transmembrane region" description="Helical" evidence="1">
    <location>
        <begin position="211"/>
        <end position="237"/>
    </location>
</feature>
<accession>A0ABT8G1M8</accession>
<dbReference type="EMBL" id="JAUHPV010000003">
    <property type="protein sequence ID" value="MDN4472624.1"/>
    <property type="molecule type" value="Genomic_DNA"/>
</dbReference>
<keyword evidence="1" id="KW-0812">Transmembrane</keyword>
<organism evidence="2 3">
    <name type="scientific">Demequina zhanjiangensis</name>
    <dbReference type="NCBI Taxonomy" id="3051659"/>
    <lineage>
        <taxon>Bacteria</taxon>
        <taxon>Bacillati</taxon>
        <taxon>Actinomycetota</taxon>
        <taxon>Actinomycetes</taxon>
        <taxon>Micrococcales</taxon>
        <taxon>Demequinaceae</taxon>
        <taxon>Demequina</taxon>
    </lineage>
</organism>
<proteinExistence type="predicted"/>
<evidence type="ECO:0000313" key="2">
    <source>
        <dbReference type="EMBL" id="MDN4472624.1"/>
    </source>
</evidence>
<keyword evidence="1" id="KW-1133">Transmembrane helix</keyword>
<feature type="transmembrane region" description="Helical" evidence="1">
    <location>
        <begin position="266"/>
        <end position="286"/>
    </location>
</feature>
<reference evidence="2" key="1">
    <citation type="submission" date="2023-06" db="EMBL/GenBank/DDBJ databases">
        <title>SYSU T00b26.</title>
        <authorList>
            <person name="Gao L."/>
            <person name="Fang B.-Z."/>
            <person name="Li W.-J."/>
        </authorList>
    </citation>
    <scope>NUCLEOTIDE SEQUENCE</scope>
    <source>
        <strain evidence="2">SYSU T00b26</strain>
    </source>
</reference>
<evidence type="ECO:0000256" key="1">
    <source>
        <dbReference type="SAM" id="Phobius"/>
    </source>
</evidence>
<keyword evidence="1" id="KW-0472">Membrane</keyword>
<comment type="caution">
    <text evidence="2">The sequence shown here is derived from an EMBL/GenBank/DDBJ whole genome shotgun (WGS) entry which is preliminary data.</text>
</comment>
<keyword evidence="3" id="KW-1185">Reference proteome</keyword>
<dbReference type="RefSeq" id="WP_301127344.1">
    <property type="nucleotide sequence ID" value="NZ_JAUHPV010000003.1"/>
</dbReference>